<name>A0ABV3K174_STRON</name>
<sequence length="224" mass="23919">MALDEPLRRLLLDLMAVGGSCPLLLAGGHAAEAHGLAAHAGAELELATDAQTPMAELTEVLRAGLEARGRQVRELSVEPLEARLAVSDPAGGGEYRVGIGKETLWRPPVPGADGPVLALEDLVGIRVRALADRGLAADLAVVRAAARDHSPAELEEWGRRHARDGLELADLQARLEGVEWLDDREFAACGLDPEQIAGLRAWAQGWADDIGERLAEEAPYEEDE</sequence>
<dbReference type="RefSeq" id="WP_109283459.1">
    <property type="nucleotide sequence ID" value="NZ_JBFAUK010000017.1"/>
</dbReference>
<reference evidence="1 2" key="1">
    <citation type="submission" date="2024-06" db="EMBL/GenBank/DDBJ databases">
        <title>The Natural Products Discovery Center: Release of the First 8490 Sequenced Strains for Exploring Actinobacteria Biosynthetic Diversity.</title>
        <authorList>
            <person name="Kalkreuter E."/>
            <person name="Kautsar S.A."/>
            <person name="Yang D."/>
            <person name="Bader C.D."/>
            <person name="Teijaro C.N."/>
            <person name="Fluegel L."/>
            <person name="Davis C.M."/>
            <person name="Simpson J.R."/>
            <person name="Lauterbach L."/>
            <person name="Steele A.D."/>
            <person name="Gui C."/>
            <person name="Meng S."/>
            <person name="Li G."/>
            <person name="Viehrig K."/>
            <person name="Ye F."/>
            <person name="Su P."/>
            <person name="Kiefer A.F."/>
            <person name="Nichols A."/>
            <person name="Cepeda A.J."/>
            <person name="Yan W."/>
            <person name="Fan B."/>
            <person name="Jiang Y."/>
            <person name="Adhikari A."/>
            <person name="Zheng C.-J."/>
            <person name="Schuster L."/>
            <person name="Cowan T.M."/>
            <person name="Smanski M.J."/>
            <person name="Chevrette M.G."/>
            <person name="De Carvalho L.P.S."/>
            <person name="Shen B."/>
        </authorList>
    </citation>
    <scope>NUCLEOTIDE SEQUENCE [LARGE SCALE GENOMIC DNA]</scope>
    <source>
        <strain evidence="1 2">NPDC052347</strain>
    </source>
</reference>
<comment type="caution">
    <text evidence="1">The sequence shown here is derived from an EMBL/GenBank/DDBJ whole genome shotgun (WGS) entry which is preliminary data.</text>
</comment>
<evidence type="ECO:0008006" key="3">
    <source>
        <dbReference type="Google" id="ProtNLM"/>
    </source>
</evidence>
<evidence type="ECO:0000313" key="1">
    <source>
        <dbReference type="EMBL" id="MEV5508906.1"/>
    </source>
</evidence>
<keyword evidence="2" id="KW-1185">Reference proteome</keyword>
<accession>A0ABV3K174</accession>
<gene>
    <name evidence="1" type="ORF">AB0L16_21085</name>
</gene>
<proteinExistence type="predicted"/>
<dbReference type="Proteomes" id="UP001552594">
    <property type="component" value="Unassembled WGS sequence"/>
</dbReference>
<evidence type="ECO:0000313" key="2">
    <source>
        <dbReference type="Proteomes" id="UP001552594"/>
    </source>
</evidence>
<dbReference type="EMBL" id="JBFAUK010000017">
    <property type="protein sequence ID" value="MEV5508906.1"/>
    <property type="molecule type" value="Genomic_DNA"/>
</dbReference>
<organism evidence="1 2">
    <name type="scientific">Streptomyces orinoci</name>
    <name type="common">Streptoverticillium orinoci</name>
    <dbReference type="NCBI Taxonomy" id="67339"/>
    <lineage>
        <taxon>Bacteria</taxon>
        <taxon>Bacillati</taxon>
        <taxon>Actinomycetota</taxon>
        <taxon>Actinomycetes</taxon>
        <taxon>Kitasatosporales</taxon>
        <taxon>Streptomycetaceae</taxon>
        <taxon>Streptomyces</taxon>
    </lineage>
</organism>
<protein>
    <recommendedName>
        <fullName evidence="3">Nucleotidyl transferase AbiEii/AbiGii toxin family protein</fullName>
    </recommendedName>
</protein>